<feature type="non-terminal residue" evidence="1">
    <location>
        <position position="1"/>
    </location>
</feature>
<name>A0A371ECZ4_MUCPR</name>
<organism evidence="1 2">
    <name type="scientific">Mucuna pruriens</name>
    <name type="common">Velvet bean</name>
    <name type="synonym">Dolichos pruriens</name>
    <dbReference type="NCBI Taxonomy" id="157652"/>
    <lineage>
        <taxon>Eukaryota</taxon>
        <taxon>Viridiplantae</taxon>
        <taxon>Streptophyta</taxon>
        <taxon>Embryophyta</taxon>
        <taxon>Tracheophyta</taxon>
        <taxon>Spermatophyta</taxon>
        <taxon>Magnoliopsida</taxon>
        <taxon>eudicotyledons</taxon>
        <taxon>Gunneridae</taxon>
        <taxon>Pentapetalae</taxon>
        <taxon>rosids</taxon>
        <taxon>fabids</taxon>
        <taxon>Fabales</taxon>
        <taxon>Fabaceae</taxon>
        <taxon>Papilionoideae</taxon>
        <taxon>50 kb inversion clade</taxon>
        <taxon>NPAAA clade</taxon>
        <taxon>indigoferoid/millettioid clade</taxon>
        <taxon>Phaseoleae</taxon>
        <taxon>Mucuna</taxon>
    </lineage>
</organism>
<dbReference type="EMBL" id="QJKJ01014649">
    <property type="protein sequence ID" value="RDX63910.1"/>
    <property type="molecule type" value="Genomic_DNA"/>
</dbReference>
<evidence type="ECO:0000313" key="1">
    <source>
        <dbReference type="EMBL" id="RDX63910.1"/>
    </source>
</evidence>
<proteinExistence type="predicted"/>
<comment type="caution">
    <text evidence="1">The sequence shown here is derived from an EMBL/GenBank/DDBJ whole genome shotgun (WGS) entry which is preliminary data.</text>
</comment>
<keyword evidence="2" id="KW-1185">Reference proteome</keyword>
<sequence length="69" mass="7761">MCLAQVIDHAQLILMYKLVIETPKNDFIVTLNVCLSLSQLDINLGTPIVGKDDRYIISNQAKIFLKENA</sequence>
<reference evidence="1" key="1">
    <citation type="submission" date="2018-05" db="EMBL/GenBank/DDBJ databases">
        <title>Draft genome of Mucuna pruriens seed.</title>
        <authorList>
            <person name="Nnadi N.E."/>
            <person name="Vos R."/>
            <person name="Hasami M.H."/>
            <person name="Devisetty U.K."/>
            <person name="Aguiy J.C."/>
        </authorList>
    </citation>
    <scope>NUCLEOTIDE SEQUENCE [LARGE SCALE GENOMIC DNA]</scope>
    <source>
        <strain evidence="1">JCA_2017</strain>
    </source>
</reference>
<dbReference type="AlphaFoldDB" id="A0A371ECZ4"/>
<accession>A0A371ECZ4</accession>
<protein>
    <submittedName>
        <fullName evidence="1">Uncharacterized protein</fullName>
    </submittedName>
</protein>
<gene>
    <name evidence="1" type="ORF">CR513_57602</name>
</gene>
<evidence type="ECO:0000313" key="2">
    <source>
        <dbReference type="Proteomes" id="UP000257109"/>
    </source>
</evidence>
<dbReference type="Proteomes" id="UP000257109">
    <property type="component" value="Unassembled WGS sequence"/>
</dbReference>